<dbReference type="AlphaFoldDB" id="A0AAJ5W426"/>
<evidence type="ECO:0000313" key="4">
    <source>
        <dbReference type="EMBL" id="WEK18143.1"/>
    </source>
</evidence>
<dbReference type="PANTHER" id="PTHR40841:SF2">
    <property type="entry name" value="SIDEROPHORE-DEGRADING ESTERASE (EUROFUNG)"/>
    <property type="match status" value="1"/>
</dbReference>
<evidence type="ECO:0000256" key="3">
    <source>
        <dbReference type="SAM" id="SignalP"/>
    </source>
</evidence>
<dbReference type="SUPFAM" id="SSF53474">
    <property type="entry name" value="alpha/beta-Hydrolases"/>
    <property type="match status" value="1"/>
</dbReference>
<gene>
    <name evidence="4" type="ORF">P0Y49_15230</name>
</gene>
<comment type="similarity">
    <text evidence="1">Belongs to the esterase D family.</text>
</comment>
<organism evidence="4 5">
    <name type="scientific">Candidatus Pedobacter colombiensis</name>
    <dbReference type="NCBI Taxonomy" id="3121371"/>
    <lineage>
        <taxon>Bacteria</taxon>
        <taxon>Pseudomonadati</taxon>
        <taxon>Bacteroidota</taxon>
        <taxon>Sphingobacteriia</taxon>
        <taxon>Sphingobacteriales</taxon>
        <taxon>Sphingobacteriaceae</taxon>
        <taxon>Pedobacter</taxon>
    </lineage>
</organism>
<evidence type="ECO:0000256" key="2">
    <source>
        <dbReference type="ARBA" id="ARBA00022801"/>
    </source>
</evidence>
<protein>
    <submittedName>
        <fullName evidence="4">Alpha/beta hydrolase-fold protein</fullName>
    </submittedName>
</protein>
<accession>A0AAJ5W426</accession>
<feature type="signal peptide" evidence="3">
    <location>
        <begin position="1"/>
        <end position="19"/>
    </location>
</feature>
<dbReference type="PANTHER" id="PTHR40841">
    <property type="entry name" value="SIDEROPHORE TRIACETYLFUSARININE C ESTERASE"/>
    <property type="match status" value="1"/>
</dbReference>
<dbReference type="Gene3D" id="3.40.50.1820">
    <property type="entry name" value="alpha/beta hydrolase"/>
    <property type="match status" value="1"/>
</dbReference>
<dbReference type="InterPro" id="IPR029058">
    <property type="entry name" value="AB_hydrolase_fold"/>
</dbReference>
<reference evidence="4" key="1">
    <citation type="submission" date="2023-03" db="EMBL/GenBank/DDBJ databases">
        <title>Andean soil-derived lignocellulolytic bacterial consortium as a source of novel taxa and putative plastic-active enzymes.</title>
        <authorList>
            <person name="Diaz-Garcia L."/>
            <person name="Chuvochina M."/>
            <person name="Feuerriegel G."/>
            <person name="Bunk B."/>
            <person name="Sproer C."/>
            <person name="Streit W.R."/>
            <person name="Rodriguez L.M."/>
            <person name="Overmann J."/>
            <person name="Jimenez D.J."/>
        </authorList>
    </citation>
    <scope>NUCLEOTIDE SEQUENCE</scope>
    <source>
        <strain evidence="4">MAG 3858</strain>
    </source>
</reference>
<name>A0AAJ5W426_9SPHI</name>
<keyword evidence="3" id="KW-0732">Signal</keyword>
<proteinExistence type="inferred from homology"/>
<feature type="chain" id="PRO_5042598795" evidence="3">
    <location>
        <begin position="20"/>
        <end position="280"/>
    </location>
</feature>
<dbReference type="Pfam" id="PF00756">
    <property type="entry name" value="Esterase"/>
    <property type="match status" value="1"/>
</dbReference>
<dbReference type="InterPro" id="IPR052558">
    <property type="entry name" value="Siderophore_Hydrolase_D"/>
</dbReference>
<keyword evidence="2 4" id="KW-0378">Hydrolase</keyword>
<dbReference type="InterPro" id="IPR000801">
    <property type="entry name" value="Esterase-like"/>
</dbReference>
<dbReference type="GO" id="GO:0016788">
    <property type="term" value="F:hydrolase activity, acting on ester bonds"/>
    <property type="evidence" value="ECO:0007669"/>
    <property type="project" value="TreeGrafter"/>
</dbReference>
<sequence length="280" mass="31750">MKIKLLTCLLCVFALGAIAQIKSKPKEFVLGYVDRLHSEILKEDRIINIYLPEGYDKDTKYPVIYLLDGSSDEDFIHVVGIVQFNTFPWIARIPKSIVIGIANTNRKRDFTSPATQPGDQKIIPNNGGSANFIAFLEKELQPYVEKKYKTDGFKTIIGQSLGGLLATEILFKKPTLFNNYIIISPSLWWNDGALLKVKPSILEEDYHKPTNIYIGVGKEGSLDGSNKHIMEEDAKLLYEKIKQGQSKSVKVHFDYLPEEDHATVTHQAIFNAFRILYPKK</sequence>
<dbReference type="Proteomes" id="UP001214530">
    <property type="component" value="Chromosome"/>
</dbReference>
<dbReference type="EMBL" id="CP119313">
    <property type="protein sequence ID" value="WEK18143.1"/>
    <property type="molecule type" value="Genomic_DNA"/>
</dbReference>
<evidence type="ECO:0000256" key="1">
    <source>
        <dbReference type="ARBA" id="ARBA00005622"/>
    </source>
</evidence>
<evidence type="ECO:0000313" key="5">
    <source>
        <dbReference type="Proteomes" id="UP001214530"/>
    </source>
</evidence>